<accession>A0AA95HHG2</accession>
<organism evidence="2">
    <name type="scientific">Candidatus Thiothrix putei</name>
    <dbReference type="NCBI Taxonomy" id="3080811"/>
    <lineage>
        <taxon>Bacteria</taxon>
        <taxon>Pseudomonadati</taxon>
        <taxon>Pseudomonadota</taxon>
        <taxon>Gammaproteobacteria</taxon>
        <taxon>Thiotrichales</taxon>
        <taxon>Thiotrichaceae</taxon>
        <taxon>Thiothrix</taxon>
    </lineage>
</organism>
<name>A0AA95HHG2_9GAMM</name>
<proteinExistence type="inferred from homology"/>
<evidence type="ECO:0008006" key="3">
    <source>
        <dbReference type="Google" id="ProtNLM"/>
    </source>
</evidence>
<gene>
    <name evidence="2" type="ORF">QJT81_05085</name>
</gene>
<dbReference type="Proteomes" id="UP001301326">
    <property type="component" value="Chromosome"/>
</dbReference>
<dbReference type="SUPFAM" id="SSF143120">
    <property type="entry name" value="YefM-like"/>
    <property type="match status" value="1"/>
</dbReference>
<dbReference type="KEGG" id="tput:QJT81_05085"/>
<reference evidence="2" key="1">
    <citation type="journal article" date="2023" name="Int. J. Mol. Sci.">
        <title>Metagenomics Revealed a New Genus 'Candidatus Thiocaldithrix dubininis' gen. nov., sp. nov. and a New Species 'Candidatus Thiothrix putei' sp. nov. in the Family Thiotrichaceae, Some Members of Which Have Traits of Both Na+- and H+-Motive Energetics.</title>
        <authorList>
            <person name="Ravin N.V."/>
            <person name="Muntyan M.S."/>
            <person name="Smolyakov D.D."/>
            <person name="Rudenko T.S."/>
            <person name="Beletsky A.V."/>
            <person name="Mardanov A.V."/>
            <person name="Grabovich M.Y."/>
        </authorList>
    </citation>
    <scope>NUCLEOTIDE SEQUENCE</scope>
    <source>
        <strain evidence="2">GKL-02</strain>
    </source>
</reference>
<dbReference type="InterPro" id="IPR036165">
    <property type="entry name" value="YefM-like_sf"/>
</dbReference>
<comment type="similarity">
    <text evidence="1">Belongs to the phD/YefM antitoxin family.</text>
</comment>
<evidence type="ECO:0000256" key="1">
    <source>
        <dbReference type="ARBA" id="ARBA00009981"/>
    </source>
</evidence>
<dbReference type="Gene3D" id="3.40.1620.10">
    <property type="entry name" value="YefM-like domain"/>
    <property type="match status" value="1"/>
</dbReference>
<protein>
    <recommendedName>
        <fullName evidence="3">Antitoxin</fullName>
    </recommendedName>
</protein>
<reference evidence="2" key="2">
    <citation type="submission" date="2023-04" db="EMBL/GenBank/DDBJ databases">
        <authorList>
            <person name="Beletskiy A.V."/>
            <person name="Mardanov A.V."/>
            <person name="Ravin N.V."/>
        </authorList>
    </citation>
    <scope>NUCLEOTIDE SEQUENCE</scope>
    <source>
        <strain evidence="2">GKL-02</strain>
    </source>
</reference>
<dbReference type="EMBL" id="CP124756">
    <property type="protein sequence ID" value="WGZ95363.1"/>
    <property type="molecule type" value="Genomic_DNA"/>
</dbReference>
<sequence length="79" mass="8879">MQVSIHDANTQLSHLIECVLNGEEVIITRDNQPVVRQQALTKPPAKRKLGSLRGLVRHIIDNFDAPLDDFKEYTALISS</sequence>
<evidence type="ECO:0000313" key="2">
    <source>
        <dbReference type="EMBL" id="WGZ95363.1"/>
    </source>
</evidence>
<dbReference type="AlphaFoldDB" id="A0AA95HHG2"/>